<keyword evidence="1" id="KW-1185">Reference proteome</keyword>
<sequence length="161" mass="17924">MVPFLYAAWSFLDVNLNILLVDLSVDGSMVSRLSGWSTYGDEIGTCPTSVLRFLLNMGNLHDVSDFIFIGRPRCHDEMANVSELSSIPETKGRYFDVKNDPHVCRCYMVRLLGKVLRCEGSGYLMSRPDAAPFVIRVMGATGVRLSAFMHAFLSNVVNPHS</sequence>
<reference evidence="2" key="1">
    <citation type="submission" date="2017-02" db="UniProtKB">
        <authorList>
            <consortium name="WormBaseParasite"/>
        </authorList>
    </citation>
    <scope>IDENTIFICATION</scope>
</reference>
<dbReference type="AlphaFoldDB" id="A0A0M3HVZ9"/>
<protein>
    <submittedName>
        <fullName evidence="2">SOCS box domain-containing protein</fullName>
    </submittedName>
</protein>
<name>A0A0M3HVZ9_ASCLU</name>
<accession>A0A0M3HVZ9</accession>
<dbReference type="Proteomes" id="UP000036681">
    <property type="component" value="Unplaced"/>
</dbReference>
<proteinExistence type="predicted"/>
<evidence type="ECO:0000313" key="2">
    <source>
        <dbReference type="WBParaSite" id="ALUE_0000722301-mRNA-1"/>
    </source>
</evidence>
<evidence type="ECO:0000313" key="1">
    <source>
        <dbReference type="Proteomes" id="UP000036681"/>
    </source>
</evidence>
<organism evidence="1 2">
    <name type="scientific">Ascaris lumbricoides</name>
    <name type="common">Giant roundworm</name>
    <dbReference type="NCBI Taxonomy" id="6252"/>
    <lineage>
        <taxon>Eukaryota</taxon>
        <taxon>Metazoa</taxon>
        <taxon>Ecdysozoa</taxon>
        <taxon>Nematoda</taxon>
        <taxon>Chromadorea</taxon>
        <taxon>Rhabditida</taxon>
        <taxon>Spirurina</taxon>
        <taxon>Ascaridomorpha</taxon>
        <taxon>Ascaridoidea</taxon>
        <taxon>Ascarididae</taxon>
        <taxon>Ascaris</taxon>
    </lineage>
</organism>
<dbReference type="WBParaSite" id="ALUE_0000722301-mRNA-1">
    <property type="protein sequence ID" value="ALUE_0000722301-mRNA-1"/>
    <property type="gene ID" value="ALUE_0000722301"/>
</dbReference>